<dbReference type="GO" id="GO:0004519">
    <property type="term" value="F:endonuclease activity"/>
    <property type="evidence" value="ECO:0007669"/>
    <property type="project" value="UniProtKB-KW"/>
</dbReference>
<dbReference type="EMBL" id="CAADFT010000004">
    <property type="protein sequence ID" value="VFK39146.1"/>
    <property type="molecule type" value="Genomic_DNA"/>
</dbReference>
<keyword evidence="1" id="KW-0540">Nuclease</keyword>
<name>A0A450YC69_9GAMM</name>
<organism evidence="1">
    <name type="scientific">Candidatus Kentrum sp. TC</name>
    <dbReference type="NCBI Taxonomy" id="2126339"/>
    <lineage>
        <taxon>Bacteria</taxon>
        <taxon>Pseudomonadati</taxon>
        <taxon>Pseudomonadota</taxon>
        <taxon>Gammaproteobacteria</taxon>
        <taxon>Candidatus Kentrum</taxon>
    </lineage>
</organism>
<dbReference type="InterPro" id="IPR018577">
    <property type="entry name" value="Restrct_endonuc_II_Bpu10I"/>
</dbReference>
<proteinExistence type="predicted"/>
<protein>
    <submittedName>
        <fullName evidence="1">Bpu10I restriction endonuclease</fullName>
    </submittedName>
</protein>
<evidence type="ECO:0000313" key="1">
    <source>
        <dbReference type="EMBL" id="VFK39146.1"/>
    </source>
</evidence>
<keyword evidence="1" id="KW-0255">Endonuclease</keyword>
<sequence>MSATPHKEKLDAALRNPKCSDQDRDLLSQASAFYSEWREKTAALTATGADKVREMTDLLNEYKDRLEVELIARDGSPFIRRQKGQLKLDNSVLEEFLILLVDSKVISRLPDNLALTIGPTRAFMSLSFNPANLAALGKKPDIVLKLKDQDFIIGKDIHYKFSPDPAFPDAVTASGFVPLAVLAAECKVNLDKTMFQEAAGTAARLKQGCPHAQYYVLNEYLDMSPEDCRLTAVDNVYLLRHAKRLPFEKRNVYDEVRRQRDAHPIDPEVVLKFVENIETFVNAVWYDPDAALTRGSFV</sequence>
<accession>A0A450YC69</accession>
<dbReference type="AlphaFoldDB" id="A0A450YC69"/>
<gene>
    <name evidence="1" type="ORF">BECKTC1821E_GA0114239_100418</name>
</gene>
<keyword evidence="1" id="KW-0378">Hydrolase</keyword>
<reference evidence="1" key="1">
    <citation type="submission" date="2019-02" db="EMBL/GenBank/DDBJ databases">
        <authorList>
            <person name="Gruber-Vodicka R. H."/>
            <person name="Seah K. B. B."/>
        </authorList>
    </citation>
    <scope>NUCLEOTIDE SEQUENCE</scope>
    <source>
        <strain evidence="1">BECK_BZ125</strain>
    </source>
</reference>
<dbReference type="Pfam" id="PF09549">
    <property type="entry name" value="RE_Bpu10I"/>
    <property type="match status" value="1"/>
</dbReference>